<dbReference type="InterPro" id="IPR004314">
    <property type="entry name" value="Neprosin"/>
</dbReference>
<dbReference type="OMA" id="NGRCPIN"/>
<dbReference type="Proteomes" id="UP000243459">
    <property type="component" value="Chromosome 10"/>
</dbReference>
<proteinExistence type="predicted"/>
<protein>
    <recommendedName>
        <fullName evidence="1">Neprosin PEP catalytic domain-containing protein</fullName>
    </recommendedName>
</protein>
<gene>
    <name evidence="2" type="ORF">A4U43_C10F16430</name>
</gene>
<dbReference type="InterPro" id="IPR025521">
    <property type="entry name" value="Neprosin_propep"/>
</dbReference>
<reference evidence="3" key="1">
    <citation type="journal article" date="2017" name="Nat. Commun.">
        <title>The asparagus genome sheds light on the origin and evolution of a young Y chromosome.</title>
        <authorList>
            <person name="Harkess A."/>
            <person name="Zhou J."/>
            <person name="Xu C."/>
            <person name="Bowers J.E."/>
            <person name="Van der Hulst R."/>
            <person name="Ayyampalayam S."/>
            <person name="Mercati F."/>
            <person name="Riccardi P."/>
            <person name="McKain M.R."/>
            <person name="Kakrana A."/>
            <person name="Tang H."/>
            <person name="Ray J."/>
            <person name="Groenendijk J."/>
            <person name="Arikit S."/>
            <person name="Mathioni S.M."/>
            <person name="Nakano M."/>
            <person name="Shan H."/>
            <person name="Telgmann-Rauber A."/>
            <person name="Kanno A."/>
            <person name="Yue Z."/>
            <person name="Chen H."/>
            <person name="Li W."/>
            <person name="Chen Y."/>
            <person name="Xu X."/>
            <person name="Zhang Y."/>
            <person name="Luo S."/>
            <person name="Chen H."/>
            <person name="Gao J."/>
            <person name="Mao Z."/>
            <person name="Pires J.C."/>
            <person name="Luo M."/>
            <person name="Kudrna D."/>
            <person name="Wing R.A."/>
            <person name="Meyers B.C."/>
            <person name="Yi K."/>
            <person name="Kong H."/>
            <person name="Lavrijsen P."/>
            <person name="Sunseri F."/>
            <person name="Falavigna A."/>
            <person name="Ye Y."/>
            <person name="Leebens-Mack J.H."/>
            <person name="Chen G."/>
        </authorList>
    </citation>
    <scope>NUCLEOTIDE SEQUENCE [LARGE SCALE GENOMIC DNA]</scope>
    <source>
        <strain evidence="3">cv. DH0086</strain>
    </source>
</reference>
<dbReference type="Pfam" id="PF14365">
    <property type="entry name" value="Neprosin_AP"/>
    <property type="match status" value="1"/>
</dbReference>
<keyword evidence="3" id="KW-1185">Reference proteome</keyword>
<sequence>MVAISSCLVVEFMESPSGDLIDCVEINKQPSLDHPLLQTHKIQLKPTFNPSYIHNEESSNVIPQDWHINGKCPKGTIPIRRIQETHILRSSSLASFGKKYPPNFHDLNVPPSAGGEHEHSLAILRGGPFYGTRCDINAWNPRVEPGDFSLAQIWVTSDNYNRNTVEAGLMVNPQLYGDNATRLFTYWTDNHNDGNWWLTINGHTVGYWPNTLLKELQGGSKVIAWGGEVYNSHHGNGSSTTQMGSGHFAGEGDKKAAFFRNLVTLDDNGNAIEVTRPMTIVKNPKCYDFQFGGRMEFYYGGPGRNPNCP</sequence>
<feature type="domain" description="Neprosin PEP catalytic" evidence="1">
    <location>
        <begin position="111"/>
        <end position="309"/>
    </location>
</feature>
<dbReference type="Gramene" id="ONK57083">
    <property type="protein sequence ID" value="ONK57083"/>
    <property type="gene ID" value="A4U43_C10F16430"/>
</dbReference>
<evidence type="ECO:0000313" key="3">
    <source>
        <dbReference type="Proteomes" id="UP000243459"/>
    </source>
</evidence>
<dbReference type="Gene3D" id="3.90.1320.10">
    <property type="entry name" value="Outer-capsid protein sigma 3, large lobe"/>
    <property type="match status" value="1"/>
</dbReference>
<dbReference type="InterPro" id="IPR053168">
    <property type="entry name" value="Glutamic_endopeptidase"/>
</dbReference>
<evidence type="ECO:0000313" key="2">
    <source>
        <dbReference type="EMBL" id="ONK57083.1"/>
    </source>
</evidence>
<organism evidence="2 3">
    <name type="scientific">Asparagus officinalis</name>
    <name type="common">Garden asparagus</name>
    <dbReference type="NCBI Taxonomy" id="4686"/>
    <lineage>
        <taxon>Eukaryota</taxon>
        <taxon>Viridiplantae</taxon>
        <taxon>Streptophyta</taxon>
        <taxon>Embryophyta</taxon>
        <taxon>Tracheophyta</taxon>
        <taxon>Spermatophyta</taxon>
        <taxon>Magnoliopsida</taxon>
        <taxon>Liliopsida</taxon>
        <taxon>Asparagales</taxon>
        <taxon>Asparagaceae</taxon>
        <taxon>Asparagoideae</taxon>
        <taxon>Asparagus</taxon>
    </lineage>
</organism>
<dbReference type="PANTHER" id="PTHR31589">
    <property type="entry name" value="PROTEIN, PUTATIVE (DUF239)-RELATED-RELATED"/>
    <property type="match status" value="1"/>
</dbReference>
<name>A0A5P1E532_ASPOF</name>
<dbReference type="Pfam" id="PF03080">
    <property type="entry name" value="Neprosin"/>
    <property type="match status" value="1"/>
</dbReference>
<evidence type="ECO:0000259" key="1">
    <source>
        <dbReference type="PROSITE" id="PS52045"/>
    </source>
</evidence>
<dbReference type="PROSITE" id="PS52045">
    <property type="entry name" value="NEPROSIN_PEP_CD"/>
    <property type="match status" value="1"/>
</dbReference>
<accession>A0A5P1E532</accession>
<dbReference type="AlphaFoldDB" id="A0A5P1E532"/>
<dbReference type="PANTHER" id="PTHR31589:SF110">
    <property type="entry name" value="PROTEIN, PUTATIVE (DUF239)-RELATED"/>
    <property type="match status" value="1"/>
</dbReference>
<dbReference type="EMBL" id="CM007390">
    <property type="protein sequence ID" value="ONK57083.1"/>
    <property type="molecule type" value="Genomic_DNA"/>
</dbReference>